<proteinExistence type="predicted"/>
<dbReference type="EMBL" id="RCHS01003884">
    <property type="protein sequence ID" value="RMX39049.1"/>
    <property type="molecule type" value="Genomic_DNA"/>
</dbReference>
<keyword evidence="2" id="KW-1185">Reference proteome</keyword>
<protein>
    <submittedName>
        <fullName evidence="1">Uncharacterized protein</fullName>
    </submittedName>
</protein>
<comment type="caution">
    <text evidence="1">The sequence shown here is derived from an EMBL/GenBank/DDBJ whole genome shotgun (WGS) entry which is preliminary data.</text>
</comment>
<evidence type="ECO:0000313" key="2">
    <source>
        <dbReference type="Proteomes" id="UP000275408"/>
    </source>
</evidence>
<reference evidence="1 2" key="1">
    <citation type="journal article" date="2018" name="Sci. Rep.">
        <title>Comparative analysis of the Pocillopora damicornis genome highlights role of immune system in coral evolution.</title>
        <authorList>
            <person name="Cunning R."/>
            <person name="Bay R.A."/>
            <person name="Gillette P."/>
            <person name="Baker A.C."/>
            <person name="Traylor-Knowles N."/>
        </authorList>
    </citation>
    <scope>NUCLEOTIDE SEQUENCE [LARGE SCALE GENOMIC DNA]</scope>
    <source>
        <strain evidence="1">RSMAS</strain>
        <tissue evidence="1">Whole animal</tissue>
    </source>
</reference>
<name>A0A3M6TCM0_POCDA</name>
<sequence length="118" mass="13506">MLTSSYLRTGVRGWLLVSNEVVDNPSSLRYSDESSYHEISNRHNKLLLLSANAMKELRTRLSFTQLRFYCSKNKRHTPHLTTAADSNGADPKACGSFMRMKDDNSKIAADCNQWYDKK</sequence>
<gene>
    <name evidence="1" type="ORF">pdam_00017605</name>
</gene>
<accession>A0A3M6TCM0</accession>
<dbReference type="Proteomes" id="UP000275408">
    <property type="component" value="Unassembled WGS sequence"/>
</dbReference>
<dbReference type="AlphaFoldDB" id="A0A3M6TCM0"/>
<organism evidence="1 2">
    <name type="scientific">Pocillopora damicornis</name>
    <name type="common">Cauliflower coral</name>
    <name type="synonym">Millepora damicornis</name>
    <dbReference type="NCBI Taxonomy" id="46731"/>
    <lineage>
        <taxon>Eukaryota</taxon>
        <taxon>Metazoa</taxon>
        <taxon>Cnidaria</taxon>
        <taxon>Anthozoa</taxon>
        <taxon>Hexacorallia</taxon>
        <taxon>Scleractinia</taxon>
        <taxon>Astrocoeniina</taxon>
        <taxon>Pocilloporidae</taxon>
        <taxon>Pocillopora</taxon>
    </lineage>
</organism>
<evidence type="ECO:0000313" key="1">
    <source>
        <dbReference type="EMBL" id="RMX39049.1"/>
    </source>
</evidence>